<evidence type="ECO:0000259" key="1">
    <source>
        <dbReference type="Pfam" id="PF00535"/>
    </source>
</evidence>
<dbReference type="PANTHER" id="PTHR43685">
    <property type="entry name" value="GLYCOSYLTRANSFERASE"/>
    <property type="match status" value="1"/>
</dbReference>
<evidence type="ECO:0000313" key="2">
    <source>
        <dbReference type="EMBL" id="KIU11284.1"/>
    </source>
</evidence>
<gene>
    <name evidence="2" type="ORF">SC09_Contig24orf00211</name>
</gene>
<name>A0A0D1JFR9_BACIU</name>
<dbReference type="STRING" id="483913.AN935_10500"/>
<organism evidence="2 3">
    <name type="scientific">Bacillus subtilis</name>
    <dbReference type="NCBI Taxonomy" id="1423"/>
    <lineage>
        <taxon>Bacteria</taxon>
        <taxon>Bacillati</taxon>
        <taxon>Bacillota</taxon>
        <taxon>Bacilli</taxon>
        <taxon>Bacillales</taxon>
        <taxon>Bacillaceae</taxon>
        <taxon>Bacillus</taxon>
    </lineage>
</organism>
<feature type="domain" description="Glycosyltransferase 2-like" evidence="1">
    <location>
        <begin position="6"/>
        <end position="168"/>
    </location>
</feature>
<dbReference type="PATRIC" id="fig|1423.173.peg.1933"/>
<dbReference type="SUPFAM" id="SSF53448">
    <property type="entry name" value="Nucleotide-diphospho-sugar transferases"/>
    <property type="match status" value="1"/>
</dbReference>
<dbReference type="InterPro" id="IPR029044">
    <property type="entry name" value="Nucleotide-diphossugar_trans"/>
</dbReference>
<comment type="caution">
    <text evidence="2">The sequence shown here is derived from an EMBL/GenBank/DDBJ whole genome shotgun (WGS) entry which is preliminary data.</text>
</comment>
<proteinExistence type="predicted"/>
<protein>
    <submittedName>
        <fullName evidence="2">Spore maturation protein</fullName>
    </submittedName>
</protein>
<dbReference type="InterPro" id="IPR050834">
    <property type="entry name" value="Glycosyltransf_2"/>
</dbReference>
<evidence type="ECO:0000313" key="3">
    <source>
        <dbReference type="Proteomes" id="UP000032247"/>
    </source>
</evidence>
<dbReference type="CDD" id="cd00761">
    <property type="entry name" value="Glyco_tranf_GTA_type"/>
    <property type="match status" value="1"/>
</dbReference>
<dbReference type="InterPro" id="IPR001173">
    <property type="entry name" value="Glyco_trans_2-like"/>
</dbReference>
<dbReference type="AlphaFoldDB" id="A0A0D1JFR9"/>
<dbReference type="Pfam" id="PF00535">
    <property type="entry name" value="Glycos_transf_2"/>
    <property type="match status" value="1"/>
</dbReference>
<dbReference type="Proteomes" id="UP000032247">
    <property type="component" value="Unassembled WGS sequence"/>
</dbReference>
<dbReference type="EMBL" id="JXBC01000003">
    <property type="protein sequence ID" value="KIU11284.1"/>
    <property type="molecule type" value="Genomic_DNA"/>
</dbReference>
<dbReference type="Gene3D" id="3.90.550.10">
    <property type="entry name" value="Spore Coat Polysaccharide Biosynthesis Protein SpsA, Chain A"/>
    <property type="match status" value="1"/>
</dbReference>
<reference evidence="2 3" key="1">
    <citation type="submission" date="2014-12" db="EMBL/GenBank/DDBJ databases">
        <title>Comparative genome analysis of Bacillus coagulans HM-08, Clostridium butyricum HM-68, Bacillus subtilis HM-66 and Bacillus licheniformis BL-09.</title>
        <authorList>
            <person name="Zhang H."/>
        </authorList>
    </citation>
    <scope>NUCLEOTIDE SEQUENCE [LARGE SCALE GENOMIC DNA]</scope>
    <source>
        <strain evidence="2 3">HM-66</strain>
    </source>
</reference>
<dbReference type="PANTHER" id="PTHR43685:SF2">
    <property type="entry name" value="GLYCOSYLTRANSFERASE 2-LIKE DOMAIN-CONTAINING PROTEIN"/>
    <property type="match status" value="1"/>
</dbReference>
<sequence length="426" mass="50056">MGEKVSIILTSYNKPDYLQKAIESVIQQTHDLWELFIMDDHSNAETTAVIHKYLHDRRIQYHNSFVHPADRLKTARYATLINSALPFADGDYISYLTDDTVYHPERLSRMVQEFSHKPEAQAVYSKQKVVHVNERGEEISHFYRNANAVLDQAAFQVDHCSVMHRRSLLNLIHHKFGGYWDDDMKHWNHGDAIFWARLNNFTPFLPINEVLDTTYKTPDSFQNAYRFLPADLIDGSFVKGSDQNVYFFDQGVRHPVGEKWGFLYLNRTVAVPDPYLFQYRIGKNLNIPNYILVKEADHPAIFYIEAGKKRRIVDQYAFQYYQFQRKDIVTIGKEEMEALPEGPPITWKRSELIKNPPGRRVFFIEREPFLYLNGVFYPISEQVARKFFLHQKPISASFRNIQQFPIGKPFYPVYDEIIKKLNIATE</sequence>
<accession>A0A0D1JFR9</accession>